<dbReference type="InterPro" id="IPR014711">
    <property type="entry name" value="TopoI_cat_a-hlx-sub_euk"/>
</dbReference>
<evidence type="ECO:0000256" key="6">
    <source>
        <dbReference type="ARBA" id="ARBA00023235"/>
    </source>
</evidence>
<dbReference type="InterPro" id="IPR049331">
    <property type="entry name" value="Top1B_N_bact"/>
</dbReference>
<dbReference type="EMBL" id="JBEPMN010000010">
    <property type="protein sequence ID" value="MET3662343.1"/>
    <property type="molecule type" value="Genomic_DNA"/>
</dbReference>
<comment type="similarity">
    <text evidence="2">Belongs to the type IB topoisomerase family.</text>
</comment>
<dbReference type="InterPro" id="IPR011010">
    <property type="entry name" value="DNA_brk_join_enz"/>
</dbReference>
<feature type="domain" description="DNA topoisomerase IB N-terminal" evidence="8">
    <location>
        <begin position="54"/>
        <end position="102"/>
    </location>
</feature>
<proteinExistence type="inferred from homology"/>
<dbReference type="Gene3D" id="3.30.66.10">
    <property type="entry name" value="DNA topoisomerase I domain"/>
    <property type="match status" value="1"/>
</dbReference>
<reference evidence="9 10" key="1">
    <citation type="submission" date="2024-06" db="EMBL/GenBank/DDBJ databases">
        <title>Genomic Encyclopedia of Type Strains, Phase IV (KMG-IV): sequencing the most valuable type-strain genomes for metagenomic binning, comparative biology and taxonomic classification.</title>
        <authorList>
            <person name="Goeker M."/>
        </authorList>
    </citation>
    <scope>NUCLEOTIDE SEQUENCE [LARGE SCALE GENOMIC DNA]</scope>
    <source>
        <strain evidence="9 10">DSM 19730</strain>
    </source>
</reference>
<dbReference type="SUPFAM" id="SSF56349">
    <property type="entry name" value="DNA breaking-rejoining enzymes"/>
    <property type="match status" value="1"/>
</dbReference>
<comment type="catalytic activity">
    <reaction evidence="1">
        <text>ATP-independent breakage of single-stranded DNA, followed by passage and rejoining.</text>
        <dbReference type="EC" id="5.6.2.1"/>
    </reaction>
</comment>
<sequence length="379" mass="43384">MEPTHPHRNFRTMAAETGTIMDIRQEPSLSAERVGLTYVSDTEPGYRRRRAGKGFCYFTPRGRYVRDKETLSRIRGLVIPPAWSDVWICREPSGHIQATGRDDRGRKQYRYHEKWTACRDATKFSSLTGFARALPRLRERVDADLRRHGLVRERVLASVVRLLDSTLIRVGNEVYARQNKSFGLTTLRSRHLEVEGTEIRFSFTGKSGKKWNLSLRDRRMAKLIRTIQELPGQNLFQYVEDGVRHQVCSQDVNAYIADAMGPDFTSKDFRTWGATVSAVLALEATELPASKRDRTKALNGVIDRVARLLCNTRTVCRRCYIHPAVIAAWEVGRLATEMQAIRKRKIRRGQGLDEDEALVLRWLSHNSAAEAAMRRTRAA</sequence>
<dbReference type="Gene3D" id="1.10.132.120">
    <property type="match status" value="1"/>
</dbReference>
<accession>A0ABV2KQQ0</accession>
<dbReference type="Gene3D" id="3.90.15.10">
    <property type="entry name" value="Topoisomerase I, Chain A, domain 3"/>
    <property type="match status" value="1"/>
</dbReference>
<evidence type="ECO:0000256" key="3">
    <source>
        <dbReference type="ARBA" id="ARBA00012891"/>
    </source>
</evidence>
<organism evidence="9 10">
    <name type="scientific">Aquamicrobium ahrensii</name>
    <dbReference type="NCBI Taxonomy" id="469551"/>
    <lineage>
        <taxon>Bacteria</taxon>
        <taxon>Pseudomonadati</taxon>
        <taxon>Pseudomonadota</taxon>
        <taxon>Alphaproteobacteria</taxon>
        <taxon>Hyphomicrobiales</taxon>
        <taxon>Phyllobacteriaceae</taxon>
        <taxon>Aquamicrobium</taxon>
    </lineage>
</organism>
<dbReference type="InterPro" id="IPR001631">
    <property type="entry name" value="TopoI"/>
</dbReference>
<evidence type="ECO:0000313" key="9">
    <source>
        <dbReference type="EMBL" id="MET3662343.1"/>
    </source>
</evidence>
<dbReference type="Pfam" id="PF01028">
    <property type="entry name" value="Topoisom_I"/>
    <property type="match status" value="1"/>
</dbReference>
<dbReference type="PROSITE" id="PS52038">
    <property type="entry name" value="TOPO_IB_2"/>
    <property type="match status" value="1"/>
</dbReference>
<evidence type="ECO:0000256" key="1">
    <source>
        <dbReference type="ARBA" id="ARBA00000213"/>
    </source>
</evidence>
<dbReference type="RefSeq" id="WP_378226839.1">
    <property type="nucleotide sequence ID" value="NZ_JBHRZP010000019.1"/>
</dbReference>
<dbReference type="SUPFAM" id="SSF55869">
    <property type="entry name" value="DNA topoisomerase I domain"/>
    <property type="match status" value="1"/>
</dbReference>
<comment type="caution">
    <text evidence="9">The sequence shown here is derived from an EMBL/GenBank/DDBJ whole genome shotgun (WGS) entry which is preliminary data.</text>
</comment>
<evidence type="ECO:0000313" key="10">
    <source>
        <dbReference type="Proteomes" id="UP001549143"/>
    </source>
</evidence>
<feature type="domain" description="DNA topoisomerase I catalytic core eukaryotic-type" evidence="7">
    <location>
        <begin position="116"/>
        <end position="327"/>
    </location>
</feature>
<evidence type="ECO:0000256" key="4">
    <source>
        <dbReference type="ARBA" id="ARBA00023029"/>
    </source>
</evidence>
<keyword evidence="10" id="KW-1185">Reference proteome</keyword>
<dbReference type="EC" id="5.6.2.1" evidence="3"/>
<dbReference type="InterPro" id="IPR013500">
    <property type="entry name" value="TopoI_cat_euk"/>
</dbReference>
<evidence type="ECO:0000256" key="2">
    <source>
        <dbReference type="ARBA" id="ARBA00006645"/>
    </source>
</evidence>
<name>A0ABV2KQQ0_9HYPH</name>
<keyword evidence="6 9" id="KW-0413">Isomerase</keyword>
<evidence type="ECO:0000256" key="5">
    <source>
        <dbReference type="ARBA" id="ARBA00023125"/>
    </source>
</evidence>
<gene>
    <name evidence="9" type="ORF">ABID44_002680</name>
</gene>
<evidence type="ECO:0000259" key="7">
    <source>
        <dbReference type="Pfam" id="PF01028"/>
    </source>
</evidence>
<dbReference type="PRINTS" id="PR00416">
    <property type="entry name" value="EUTPISMRASEI"/>
</dbReference>
<dbReference type="Pfam" id="PF21338">
    <property type="entry name" value="Top1B_N_bact"/>
    <property type="match status" value="1"/>
</dbReference>
<dbReference type="GO" id="GO:0003917">
    <property type="term" value="F:DNA topoisomerase type I (single strand cut, ATP-independent) activity"/>
    <property type="evidence" value="ECO:0007669"/>
    <property type="project" value="UniProtKB-EC"/>
</dbReference>
<keyword evidence="5" id="KW-0238">DNA-binding</keyword>
<keyword evidence="4" id="KW-0799">Topoisomerase</keyword>
<evidence type="ECO:0000259" key="8">
    <source>
        <dbReference type="Pfam" id="PF21338"/>
    </source>
</evidence>
<dbReference type="Proteomes" id="UP001549143">
    <property type="component" value="Unassembled WGS sequence"/>
</dbReference>
<dbReference type="InterPro" id="IPR035447">
    <property type="entry name" value="DNA_topo_I_N_sf"/>
</dbReference>
<protein>
    <recommendedName>
        <fullName evidence="3">DNA topoisomerase</fullName>
        <ecNumber evidence="3">5.6.2.1</ecNumber>
    </recommendedName>
</protein>